<dbReference type="RefSeq" id="WP_223213741.1">
    <property type="nucleotide sequence ID" value="NZ_LR214972.1"/>
</dbReference>
<gene>
    <name evidence="1" type="ORF">NCTC10118_00050</name>
</gene>
<accession>A0A449AC60</accession>
<name>A0A449AC60_9BACT</name>
<reference evidence="1 2" key="1">
    <citation type="submission" date="2019-01" db="EMBL/GenBank/DDBJ databases">
        <authorList>
            <consortium name="Pathogen Informatics"/>
        </authorList>
    </citation>
    <scope>NUCLEOTIDE SEQUENCE [LARGE SCALE GENOMIC DNA]</scope>
    <source>
        <strain evidence="1 2">NCTC10118</strain>
    </source>
</reference>
<keyword evidence="2" id="KW-1185">Reference proteome</keyword>
<evidence type="ECO:0000313" key="1">
    <source>
        <dbReference type="EMBL" id="VEU62545.1"/>
    </source>
</evidence>
<evidence type="ECO:0000313" key="2">
    <source>
        <dbReference type="Proteomes" id="UP000289952"/>
    </source>
</evidence>
<dbReference type="AlphaFoldDB" id="A0A449AC60"/>
<organism evidence="1 2">
    <name type="scientific">Mycoplasmopsis bovirhinis</name>
    <dbReference type="NCBI Taxonomy" id="29553"/>
    <lineage>
        <taxon>Bacteria</taxon>
        <taxon>Bacillati</taxon>
        <taxon>Mycoplasmatota</taxon>
        <taxon>Mycoplasmoidales</taxon>
        <taxon>Metamycoplasmataceae</taxon>
        <taxon>Mycoplasmopsis</taxon>
    </lineage>
</organism>
<sequence length="52" mass="6142">MPQYDVIYGTGKDQQNSYREAMLKLNKANTYLFQNGFKLENVPSEYKFQESN</sequence>
<dbReference type="Proteomes" id="UP000289952">
    <property type="component" value="Chromosome"/>
</dbReference>
<protein>
    <submittedName>
        <fullName evidence="1">Membrane-associated lipoprotein</fullName>
    </submittedName>
</protein>
<proteinExistence type="predicted"/>
<keyword evidence="1" id="KW-0449">Lipoprotein</keyword>
<dbReference type="EMBL" id="LR214972">
    <property type="protein sequence ID" value="VEU62545.1"/>
    <property type="molecule type" value="Genomic_DNA"/>
</dbReference>